<organism evidence="1 2">
    <name type="scientific">Pseudopedobacter saltans</name>
    <dbReference type="NCBI Taxonomy" id="151895"/>
    <lineage>
        <taxon>Bacteria</taxon>
        <taxon>Pseudomonadati</taxon>
        <taxon>Bacteroidota</taxon>
        <taxon>Sphingobacteriia</taxon>
        <taxon>Sphingobacteriales</taxon>
        <taxon>Sphingobacteriaceae</taxon>
        <taxon>Pseudopedobacter</taxon>
    </lineage>
</organism>
<accession>A0A2W5H7E7</accession>
<gene>
    <name evidence="1" type="ORF">DI598_03335</name>
</gene>
<dbReference type="EMBL" id="QFOI01000032">
    <property type="protein sequence ID" value="PZP51402.1"/>
    <property type="molecule type" value="Genomic_DNA"/>
</dbReference>
<dbReference type="Proteomes" id="UP000249645">
    <property type="component" value="Unassembled WGS sequence"/>
</dbReference>
<protein>
    <submittedName>
        <fullName evidence="1">Uncharacterized protein</fullName>
    </submittedName>
</protein>
<name>A0A2W5H7E7_9SPHI</name>
<dbReference type="PROSITE" id="PS51257">
    <property type="entry name" value="PROKAR_LIPOPROTEIN"/>
    <property type="match status" value="1"/>
</dbReference>
<dbReference type="AlphaFoldDB" id="A0A2W5H7E7"/>
<sequence length="175" mass="19449">MKKILGIVLLAAVFTACKENGRKTFSESEVVKKIQTNDGTIIRNNIALDTKGDLKVEQAFMLRANGSLVNDSNEVKVGEMIELRLLVNGWKSQKDSIALGASEKIVTNDGTSVVDVADLFKDQAAIPLNKAQMIRMQATVTKQEKEYSYYKVDFKVWNKDADQSLTGSYQINIVK</sequence>
<evidence type="ECO:0000313" key="1">
    <source>
        <dbReference type="EMBL" id="PZP51402.1"/>
    </source>
</evidence>
<evidence type="ECO:0000313" key="2">
    <source>
        <dbReference type="Proteomes" id="UP000249645"/>
    </source>
</evidence>
<proteinExistence type="predicted"/>
<comment type="caution">
    <text evidence="1">The sequence shown here is derived from an EMBL/GenBank/DDBJ whole genome shotgun (WGS) entry which is preliminary data.</text>
</comment>
<reference evidence="1 2" key="1">
    <citation type="submission" date="2017-11" db="EMBL/GenBank/DDBJ databases">
        <title>Infants hospitalized years apart are colonized by the same room-sourced microbial strains.</title>
        <authorList>
            <person name="Brooks B."/>
            <person name="Olm M.R."/>
            <person name="Firek B.A."/>
            <person name="Baker R."/>
            <person name="Thomas B.C."/>
            <person name="Morowitz M.J."/>
            <person name="Banfield J.F."/>
        </authorList>
    </citation>
    <scope>NUCLEOTIDE SEQUENCE [LARGE SCALE GENOMIC DNA]</scope>
    <source>
        <strain evidence="1">S2_009_000_R2_76</strain>
    </source>
</reference>